<dbReference type="AlphaFoldDB" id="A0AA36AJI1"/>
<organism evidence="1 2">
    <name type="scientific">Octopus vulgaris</name>
    <name type="common">Common octopus</name>
    <dbReference type="NCBI Taxonomy" id="6645"/>
    <lineage>
        <taxon>Eukaryota</taxon>
        <taxon>Metazoa</taxon>
        <taxon>Spiralia</taxon>
        <taxon>Lophotrochozoa</taxon>
        <taxon>Mollusca</taxon>
        <taxon>Cephalopoda</taxon>
        <taxon>Coleoidea</taxon>
        <taxon>Octopodiformes</taxon>
        <taxon>Octopoda</taxon>
        <taxon>Incirrata</taxon>
        <taxon>Octopodidae</taxon>
        <taxon>Octopus</taxon>
    </lineage>
</organism>
<sequence>MISSYSKMSSRYYLPMRHDVVAKTIYNAIRRKDCLRINIENTPVTEYVPHRQHKKYWWNIPKKTSVKCKHSKPDIGVWEKQEKVLTAIEISCPVDGNISLKIKEKELRTTTSKRPASITSLHIYIYTNDN</sequence>
<protein>
    <submittedName>
        <fullName evidence="1">Uncharacterized protein</fullName>
    </submittedName>
</protein>
<gene>
    <name evidence="1" type="ORF">OCTVUL_1B019906</name>
</gene>
<accession>A0AA36AJI1</accession>
<dbReference type="EMBL" id="OX597815">
    <property type="protein sequence ID" value="CAI9717273.1"/>
    <property type="molecule type" value="Genomic_DNA"/>
</dbReference>
<reference evidence="1" key="1">
    <citation type="submission" date="2023-08" db="EMBL/GenBank/DDBJ databases">
        <authorList>
            <person name="Alioto T."/>
            <person name="Alioto T."/>
            <person name="Gomez Garrido J."/>
        </authorList>
    </citation>
    <scope>NUCLEOTIDE SEQUENCE</scope>
</reference>
<proteinExistence type="predicted"/>
<name>A0AA36AJI1_OCTVU</name>
<evidence type="ECO:0000313" key="2">
    <source>
        <dbReference type="Proteomes" id="UP001162480"/>
    </source>
</evidence>
<keyword evidence="2" id="KW-1185">Reference proteome</keyword>
<evidence type="ECO:0000313" key="1">
    <source>
        <dbReference type="EMBL" id="CAI9717273.1"/>
    </source>
</evidence>
<dbReference type="Proteomes" id="UP001162480">
    <property type="component" value="Chromosome 2"/>
</dbReference>